<dbReference type="Pfam" id="PF04186">
    <property type="entry name" value="FxsA"/>
    <property type="match status" value="1"/>
</dbReference>
<dbReference type="InterPro" id="IPR007313">
    <property type="entry name" value="FxsA"/>
</dbReference>
<proteinExistence type="predicted"/>
<gene>
    <name evidence="2" type="ORF">C7437_10173</name>
</gene>
<feature type="transmembrane region" description="Helical" evidence="1">
    <location>
        <begin position="32"/>
        <end position="51"/>
    </location>
</feature>
<name>A0A2W7MHV0_9BACI</name>
<evidence type="ECO:0000256" key="1">
    <source>
        <dbReference type="SAM" id="Phobius"/>
    </source>
</evidence>
<dbReference type="AlphaFoldDB" id="A0A2W7MHV0"/>
<dbReference type="PANTHER" id="PTHR35335:SF1">
    <property type="entry name" value="UPF0716 PROTEIN FXSA"/>
    <property type="match status" value="1"/>
</dbReference>
<comment type="caution">
    <text evidence="2">The sequence shown here is derived from an EMBL/GenBank/DDBJ whole genome shotgun (WGS) entry which is preliminary data.</text>
</comment>
<reference evidence="2 3" key="1">
    <citation type="submission" date="2018-06" db="EMBL/GenBank/DDBJ databases">
        <title>Genomic Encyclopedia of Type Strains, Phase IV (KMG-IV): sequencing the most valuable type-strain genomes for metagenomic binning, comparative biology and taxonomic classification.</title>
        <authorList>
            <person name="Goeker M."/>
        </authorList>
    </citation>
    <scope>NUCLEOTIDE SEQUENCE [LARGE SCALE GENOMIC DNA]</scope>
    <source>
        <strain evidence="2 3">DSM 5</strain>
    </source>
</reference>
<evidence type="ECO:0000313" key="3">
    <source>
        <dbReference type="Proteomes" id="UP000248646"/>
    </source>
</evidence>
<dbReference type="GO" id="GO:0016020">
    <property type="term" value="C:membrane"/>
    <property type="evidence" value="ECO:0007669"/>
    <property type="project" value="InterPro"/>
</dbReference>
<keyword evidence="1" id="KW-0472">Membrane</keyword>
<organism evidence="2 3">
    <name type="scientific">Psychrobacillus insolitus</name>
    <dbReference type="NCBI Taxonomy" id="1461"/>
    <lineage>
        <taxon>Bacteria</taxon>
        <taxon>Bacillati</taxon>
        <taxon>Bacillota</taxon>
        <taxon>Bacilli</taxon>
        <taxon>Bacillales</taxon>
        <taxon>Bacillaceae</taxon>
        <taxon>Psychrobacillus</taxon>
    </lineage>
</organism>
<protein>
    <submittedName>
        <fullName evidence="2">UPF0716 protein FxsA</fullName>
    </submittedName>
</protein>
<dbReference type="EMBL" id="QKZI01000001">
    <property type="protein sequence ID" value="PZX06972.1"/>
    <property type="molecule type" value="Genomic_DNA"/>
</dbReference>
<keyword evidence="1" id="KW-1133">Transmembrane helix</keyword>
<accession>A0A2W7MHV0</accession>
<dbReference type="NCBIfam" id="NF008528">
    <property type="entry name" value="PRK11463.1-2"/>
    <property type="match status" value="1"/>
</dbReference>
<keyword evidence="1" id="KW-0812">Transmembrane</keyword>
<feature type="transmembrane region" description="Helical" evidence="1">
    <location>
        <begin position="76"/>
        <end position="105"/>
    </location>
</feature>
<evidence type="ECO:0000313" key="2">
    <source>
        <dbReference type="EMBL" id="PZX06972.1"/>
    </source>
</evidence>
<dbReference type="Proteomes" id="UP000248646">
    <property type="component" value="Unassembled WGS sequence"/>
</dbReference>
<feature type="transmembrane region" description="Helical" evidence="1">
    <location>
        <begin position="6"/>
        <end position="25"/>
    </location>
</feature>
<dbReference type="PANTHER" id="PTHR35335">
    <property type="entry name" value="UPF0716 PROTEIN FXSA"/>
    <property type="match status" value="1"/>
</dbReference>
<keyword evidence="3" id="KW-1185">Reference proteome</keyword>
<sequence length="135" mass="15073">MEGDWMKWFISLFIIIPAVELYILLLSGKTIGVGYTFLLIIATGVIGAYVAKKQGIKAFREVSDNVKNYQAPAEQAINGLCIFAGSIFVILPGFISDILGFLLLIGPTRNILFKPFIYKWIRKKMKSGQVIVMKP</sequence>